<dbReference type="OrthoDB" id="395856at2"/>
<comment type="caution">
    <text evidence="4">The sequence shown here is derived from an EMBL/GenBank/DDBJ whole genome shotgun (WGS) entry which is preliminary data.</text>
</comment>
<keyword evidence="1 2" id="KW-0732">Signal</keyword>
<proteinExistence type="predicted"/>
<dbReference type="PANTHER" id="PTHR31284">
    <property type="entry name" value="ACID PHOSPHATASE-LIKE PROTEIN"/>
    <property type="match status" value="1"/>
</dbReference>
<evidence type="ECO:0000256" key="2">
    <source>
        <dbReference type="SAM" id="SignalP"/>
    </source>
</evidence>
<dbReference type="SUPFAM" id="SSF56784">
    <property type="entry name" value="HAD-like"/>
    <property type="match status" value="1"/>
</dbReference>
<dbReference type="SFLD" id="SFLDG01125">
    <property type="entry name" value="C1.1:_Acid_Phosphatase_Like"/>
    <property type="match status" value="1"/>
</dbReference>
<dbReference type="InterPro" id="IPR006423">
    <property type="entry name" value="Lipo_e_P4"/>
</dbReference>
<dbReference type="Proteomes" id="UP000075531">
    <property type="component" value="Unassembled WGS sequence"/>
</dbReference>
<dbReference type="InterPro" id="IPR005519">
    <property type="entry name" value="Acid_phosphat_B-like"/>
</dbReference>
<dbReference type="Gene3D" id="3.10.350.10">
    <property type="entry name" value="LysM domain"/>
    <property type="match status" value="1"/>
</dbReference>
<dbReference type="InterPro" id="IPR023214">
    <property type="entry name" value="HAD_sf"/>
</dbReference>
<keyword evidence="5" id="KW-1185">Reference proteome</keyword>
<evidence type="ECO:0000259" key="3">
    <source>
        <dbReference type="PROSITE" id="PS51782"/>
    </source>
</evidence>
<dbReference type="InterPro" id="IPR036779">
    <property type="entry name" value="LysM_dom_sf"/>
</dbReference>
<dbReference type="InterPro" id="IPR036412">
    <property type="entry name" value="HAD-like_sf"/>
</dbReference>
<name>A0A151B5K8_9CLOT</name>
<dbReference type="PATRIC" id="fig|1121338.3.peg.1077"/>
<dbReference type="GO" id="GO:0009279">
    <property type="term" value="C:cell outer membrane"/>
    <property type="evidence" value="ECO:0007669"/>
    <property type="project" value="InterPro"/>
</dbReference>
<dbReference type="RefSeq" id="WP_066823574.1">
    <property type="nucleotide sequence ID" value="NZ_LTBA01000007.1"/>
</dbReference>
<dbReference type="Gene3D" id="3.40.50.1000">
    <property type="entry name" value="HAD superfamily/HAD-like"/>
    <property type="match status" value="1"/>
</dbReference>
<dbReference type="PROSITE" id="PS51782">
    <property type="entry name" value="LYSM"/>
    <property type="match status" value="1"/>
</dbReference>
<dbReference type="CDD" id="cd00118">
    <property type="entry name" value="LysM"/>
    <property type="match status" value="1"/>
</dbReference>
<accession>A0A151B5K8</accession>
<protein>
    <submittedName>
        <fullName evidence="4">Lipoprotein E</fullName>
    </submittedName>
</protein>
<dbReference type="InterPro" id="IPR018392">
    <property type="entry name" value="LysM"/>
</dbReference>
<dbReference type="Pfam" id="PF01476">
    <property type="entry name" value="LysM"/>
    <property type="match status" value="1"/>
</dbReference>
<dbReference type="SFLD" id="SFLDS00003">
    <property type="entry name" value="Haloacid_Dehalogenase"/>
    <property type="match status" value="1"/>
</dbReference>
<reference evidence="4 5" key="1">
    <citation type="submission" date="2016-02" db="EMBL/GenBank/DDBJ databases">
        <title>Genome sequence of Clostridium tepidiprofundi DSM 19306.</title>
        <authorList>
            <person name="Poehlein A."/>
            <person name="Daniel R."/>
        </authorList>
    </citation>
    <scope>NUCLEOTIDE SEQUENCE [LARGE SCALE GENOMIC DNA]</scope>
    <source>
        <strain evidence="4 5">DSM 19306</strain>
    </source>
</reference>
<dbReference type="Pfam" id="PF03767">
    <property type="entry name" value="Acid_phosphat_B"/>
    <property type="match status" value="1"/>
</dbReference>
<dbReference type="PANTHER" id="PTHR31284:SF10">
    <property type="entry name" value="ACID PHOSPHATASE-LIKE PROTEIN"/>
    <property type="match status" value="1"/>
</dbReference>
<dbReference type="SUPFAM" id="SSF54106">
    <property type="entry name" value="LysM domain"/>
    <property type="match status" value="1"/>
</dbReference>
<feature type="signal peptide" evidence="2">
    <location>
        <begin position="1"/>
        <end position="31"/>
    </location>
</feature>
<dbReference type="AlphaFoldDB" id="A0A151B5K8"/>
<evidence type="ECO:0000256" key="1">
    <source>
        <dbReference type="ARBA" id="ARBA00022729"/>
    </source>
</evidence>
<gene>
    <name evidence="4" type="primary">hel</name>
    <name evidence="4" type="ORF">CLTEP_10450</name>
</gene>
<evidence type="ECO:0000313" key="4">
    <source>
        <dbReference type="EMBL" id="KYH35052.1"/>
    </source>
</evidence>
<sequence length="330" mass="37230">MFKNFLKKTSKVVLASVLSFVLLGTSNVAFALNTYTVQKGDTLAKIGSKYGIDWKDIVKYNNIKNPNLIYVGDVLKLEAPYTQKDLNEQLVMATDWVQTSAEYRALCYQAYNMGKIIVDENVANYKKGDKPLAIVTDIDETILDNSAYDAGHIGHNDSYNGKTWSEWVNTEKAKAMPGSVEFLKYAADKGVTIFYMSNRKEATGLKATINNLKALGFPYADNEHMSLKTDTSNKQPRRDAVTKDYNVILYMGDNVNDFPIDTYHKNMHDRNELVDQNKGNFGTKFIMLPNPLYGDWEGALSKNSYWGLNSAEKDAARKAVLDTWRPSENK</sequence>
<keyword evidence="4" id="KW-0449">Lipoprotein</keyword>
<dbReference type="CDD" id="cd07534">
    <property type="entry name" value="HAD_CAP"/>
    <property type="match status" value="1"/>
</dbReference>
<feature type="domain" description="LysM" evidence="3">
    <location>
        <begin position="33"/>
        <end position="77"/>
    </location>
</feature>
<dbReference type="NCBIfam" id="TIGR01533">
    <property type="entry name" value="lipo_e_P4"/>
    <property type="match status" value="1"/>
</dbReference>
<dbReference type="EMBL" id="LTBA01000007">
    <property type="protein sequence ID" value="KYH35052.1"/>
    <property type="molecule type" value="Genomic_DNA"/>
</dbReference>
<dbReference type="SMART" id="SM00257">
    <property type="entry name" value="LysM"/>
    <property type="match status" value="1"/>
</dbReference>
<evidence type="ECO:0000313" key="5">
    <source>
        <dbReference type="Proteomes" id="UP000075531"/>
    </source>
</evidence>
<feature type="chain" id="PRO_5007577969" evidence="2">
    <location>
        <begin position="32"/>
        <end position="330"/>
    </location>
</feature>
<organism evidence="4 5">
    <name type="scientific">Clostridium tepidiprofundi DSM 19306</name>
    <dbReference type="NCBI Taxonomy" id="1121338"/>
    <lineage>
        <taxon>Bacteria</taxon>
        <taxon>Bacillati</taxon>
        <taxon>Bacillota</taxon>
        <taxon>Clostridia</taxon>
        <taxon>Eubacteriales</taxon>
        <taxon>Clostridiaceae</taxon>
        <taxon>Clostridium</taxon>
    </lineage>
</organism>